<name>A0ABP4XXY0_9ACTN</name>
<proteinExistence type="inferred from homology"/>
<sequence>MSDRYSARHGGRITPRQRRARSRRLGRLAATLTVAGLLVGGAGAVLRVTAAPATQTAAPSTYSLGSFADPERTADRADRGSARGTAAAPATGGKVVASGTCDVSFYDEPQGTASGEAFDPTALTAAHRTLPFDTRVRVTNPSTGKSVVVRINDRGPALEDRCLDLSAAAFSRIARASDGVVRVTFEVLAN</sequence>
<evidence type="ECO:0000256" key="4">
    <source>
        <dbReference type="RuleBase" id="RU003495"/>
    </source>
</evidence>
<dbReference type="EC" id="4.2.2.-" evidence="3"/>
<dbReference type="SUPFAM" id="SSF50685">
    <property type="entry name" value="Barwin-like endoglucanases"/>
    <property type="match status" value="1"/>
</dbReference>
<dbReference type="InterPro" id="IPR012997">
    <property type="entry name" value="RplA"/>
</dbReference>
<reference evidence="8" key="1">
    <citation type="journal article" date="2019" name="Int. J. Syst. Evol. Microbiol.">
        <title>The Global Catalogue of Microorganisms (GCM) 10K type strain sequencing project: providing services to taxonomists for standard genome sequencing and annotation.</title>
        <authorList>
            <consortium name="The Broad Institute Genomics Platform"/>
            <consortium name="The Broad Institute Genome Sequencing Center for Infectious Disease"/>
            <person name="Wu L."/>
            <person name="Ma J."/>
        </authorList>
    </citation>
    <scope>NUCLEOTIDE SEQUENCE [LARGE SCALE GENOMIC DNA]</scope>
    <source>
        <strain evidence="8">JCM 13250</strain>
    </source>
</reference>
<evidence type="ECO:0000256" key="3">
    <source>
        <dbReference type="HAMAP-Rule" id="MF_02071"/>
    </source>
</evidence>
<dbReference type="InterPro" id="IPR009009">
    <property type="entry name" value="RlpA-like_DPBB"/>
</dbReference>
<keyword evidence="1 3" id="KW-0456">Lyase</keyword>
<dbReference type="InterPro" id="IPR036908">
    <property type="entry name" value="RlpA-like_sf"/>
</dbReference>
<dbReference type="InterPro" id="IPR034718">
    <property type="entry name" value="RlpA"/>
</dbReference>
<feature type="compositionally biased region" description="Basic residues" evidence="5">
    <location>
        <begin position="7"/>
        <end position="21"/>
    </location>
</feature>
<evidence type="ECO:0000256" key="2">
    <source>
        <dbReference type="ARBA" id="ARBA00023316"/>
    </source>
</evidence>
<protein>
    <recommendedName>
        <fullName evidence="3">Probable endolytic peptidoglycan transglycosylase RlpA</fullName>
        <ecNumber evidence="3">4.2.2.-</ecNumber>
    </recommendedName>
</protein>
<organism evidence="7 8">
    <name type="scientific">Luedemannella flava</name>
    <dbReference type="NCBI Taxonomy" id="349316"/>
    <lineage>
        <taxon>Bacteria</taxon>
        <taxon>Bacillati</taxon>
        <taxon>Actinomycetota</taxon>
        <taxon>Actinomycetes</taxon>
        <taxon>Micromonosporales</taxon>
        <taxon>Micromonosporaceae</taxon>
        <taxon>Luedemannella</taxon>
    </lineage>
</organism>
<evidence type="ECO:0000256" key="5">
    <source>
        <dbReference type="SAM" id="MobiDB-lite"/>
    </source>
</evidence>
<dbReference type="HAMAP" id="MF_02071">
    <property type="entry name" value="RlpA"/>
    <property type="match status" value="1"/>
</dbReference>
<dbReference type="PANTHER" id="PTHR34183">
    <property type="entry name" value="ENDOLYTIC PEPTIDOGLYCAN TRANSGLYCOSYLASE RLPA"/>
    <property type="match status" value="1"/>
</dbReference>
<dbReference type="NCBIfam" id="TIGR00413">
    <property type="entry name" value="rlpA"/>
    <property type="match status" value="1"/>
</dbReference>
<feature type="region of interest" description="Disordered" evidence="5">
    <location>
        <begin position="1"/>
        <end position="21"/>
    </location>
</feature>
<evidence type="ECO:0000313" key="8">
    <source>
        <dbReference type="Proteomes" id="UP001500218"/>
    </source>
</evidence>
<feature type="compositionally biased region" description="Low complexity" evidence="5">
    <location>
        <begin position="82"/>
        <end position="92"/>
    </location>
</feature>
<feature type="region of interest" description="Disordered" evidence="5">
    <location>
        <begin position="60"/>
        <end position="92"/>
    </location>
</feature>
<comment type="function">
    <text evidence="3">Lytic transglycosylase with a strong preference for naked glycan strands that lack stem peptides.</text>
</comment>
<evidence type="ECO:0000313" key="7">
    <source>
        <dbReference type="EMBL" id="GAA1797945.1"/>
    </source>
</evidence>
<dbReference type="RefSeq" id="WP_344128596.1">
    <property type="nucleotide sequence ID" value="NZ_BAAALT010000050.1"/>
</dbReference>
<dbReference type="Gene3D" id="2.40.40.10">
    <property type="entry name" value="RlpA-like domain"/>
    <property type="match status" value="1"/>
</dbReference>
<feature type="domain" description="RlpA-like protein double-psi beta-barrel" evidence="6">
    <location>
        <begin position="104"/>
        <end position="185"/>
    </location>
</feature>
<evidence type="ECO:0000256" key="1">
    <source>
        <dbReference type="ARBA" id="ARBA00023239"/>
    </source>
</evidence>
<evidence type="ECO:0000259" key="6">
    <source>
        <dbReference type="Pfam" id="PF03330"/>
    </source>
</evidence>
<dbReference type="EMBL" id="BAAALT010000050">
    <property type="protein sequence ID" value="GAA1797945.1"/>
    <property type="molecule type" value="Genomic_DNA"/>
</dbReference>
<gene>
    <name evidence="3" type="primary">rlpA</name>
    <name evidence="7" type="ORF">GCM10009682_19560</name>
</gene>
<dbReference type="CDD" id="cd22268">
    <property type="entry name" value="DPBB_RlpA-like"/>
    <property type="match status" value="1"/>
</dbReference>
<dbReference type="Proteomes" id="UP001500218">
    <property type="component" value="Unassembled WGS sequence"/>
</dbReference>
<accession>A0ABP4XXY0</accession>
<dbReference type="Pfam" id="PF03330">
    <property type="entry name" value="DPBB_1"/>
    <property type="match status" value="1"/>
</dbReference>
<feature type="compositionally biased region" description="Basic and acidic residues" evidence="5">
    <location>
        <begin position="69"/>
        <end position="81"/>
    </location>
</feature>
<keyword evidence="2 3" id="KW-0961">Cell wall biogenesis/degradation</keyword>
<keyword evidence="8" id="KW-1185">Reference proteome</keyword>
<dbReference type="PANTHER" id="PTHR34183:SF8">
    <property type="entry name" value="ENDOLYTIC PEPTIDOGLYCAN TRANSGLYCOSYLASE RLPA-RELATED"/>
    <property type="match status" value="1"/>
</dbReference>
<comment type="similarity">
    <text evidence="3 4">Belongs to the RlpA family.</text>
</comment>
<comment type="caution">
    <text evidence="7">The sequence shown here is derived from an EMBL/GenBank/DDBJ whole genome shotgun (WGS) entry which is preliminary data.</text>
</comment>